<evidence type="ECO:0000313" key="3">
    <source>
        <dbReference type="Proteomes" id="UP001303046"/>
    </source>
</evidence>
<comment type="caution">
    <text evidence="2">The sequence shown here is derived from an EMBL/GenBank/DDBJ whole genome shotgun (WGS) entry which is preliminary data.</text>
</comment>
<accession>A0ABR1DF83</accession>
<evidence type="ECO:0000256" key="1">
    <source>
        <dbReference type="SAM" id="MobiDB-lite"/>
    </source>
</evidence>
<dbReference type="Proteomes" id="UP001303046">
    <property type="component" value="Unassembled WGS sequence"/>
</dbReference>
<sequence length="97" mass="10656">MAARPTGQPAGQTQPVRPGRMNEQRSAAADDDDEHTQAPAVNNDERVDDDGDTHSQCPYWLLAPLTKVHTLRSAISPTVTPQVCSIASFRARFPFRL</sequence>
<keyword evidence="3" id="KW-1185">Reference proteome</keyword>
<proteinExistence type="predicted"/>
<evidence type="ECO:0000313" key="2">
    <source>
        <dbReference type="EMBL" id="KAK6748703.1"/>
    </source>
</evidence>
<feature type="region of interest" description="Disordered" evidence="1">
    <location>
        <begin position="1"/>
        <end position="55"/>
    </location>
</feature>
<protein>
    <submittedName>
        <fullName evidence="2">Uncharacterized protein</fullName>
    </submittedName>
</protein>
<name>A0ABR1DF83_NECAM</name>
<reference evidence="2 3" key="1">
    <citation type="submission" date="2023-08" db="EMBL/GenBank/DDBJ databases">
        <title>A Necator americanus chromosomal reference genome.</title>
        <authorList>
            <person name="Ilik V."/>
            <person name="Petrzelkova K.J."/>
            <person name="Pardy F."/>
            <person name="Fuh T."/>
            <person name="Niatou-Singa F.S."/>
            <person name="Gouil Q."/>
            <person name="Baker L."/>
            <person name="Ritchie M.E."/>
            <person name="Jex A.R."/>
            <person name="Gazzola D."/>
            <person name="Li H."/>
            <person name="Toshio Fujiwara R."/>
            <person name="Zhan B."/>
            <person name="Aroian R.V."/>
            <person name="Pafco B."/>
            <person name="Schwarz E.M."/>
        </authorList>
    </citation>
    <scope>NUCLEOTIDE SEQUENCE [LARGE SCALE GENOMIC DNA]</scope>
    <source>
        <strain evidence="2 3">Aroian</strain>
        <tissue evidence="2">Whole animal</tissue>
    </source>
</reference>
<organism evidence="2 3">
    <name type="scientific">Necator americanus</name>
    <name type="common">Human hookworm</name>
    <dbReference type="NCBI Taxonomy" id="51031"/>
    <lineage>
        <taxon>Eukaryota</taxon>
        <taxon>Metazoa</taxon>
        <taxon>Ecdysozoa</taxon>
        <taxon>Nematoda</taxon>
        <taxon>Chromadorea</taxon>
        <taxon>Rhabditida</taxon>
        <taxon>Rhabditina</taxon>
        <taxon>Rhabditomorpha</taxon>
        <taxon>Strongyloidea</taxon>
        <taxon>Ancylostomatidae</taxon>
        <taxon>Bunostominae</taxon>
        <taxon>Necator</taxon>
    </lineage>
</organism>
<dbReference type="EMBL" id="JAVFWL010000004">
    <property type="protein sequence ID" value="KAK6748703.1"/>
    <property type="molecule type" value="Genomic_DNA"/>
</dbReference>
<gene>
    <name evidence="2" type="primary">Necator_chrIV.g14658</name>
    <name evidence="2" type="ORF">RB195_001363</name>
</gene>